<organism evidence="1 2">
    <name type="scientific">Monodon monoceros</name>
    <name type="common">Narwhal</name>
    <name type="synonym">Ceratodon monodon</name>
    <dbReference type="NCBI Taxonomy" id="40151"/>
    <lineage>
        <taxon>Eukaryota</taxon>
        <taxon>Metazoa</taxon>
        <taxon>Chordata</taxon>
        <taxon>Craniata</taxon>
        <taxon>Vertebrata</taxon>
        <taxon>Euteleostomi</taxon>
        <taxon>Mammalia</taxon>
        <taxon>Eutheria</taxon>
        <taxon>Laurasiatheria</taxon>
        <taxon>Artiodactyla</taxon>
        <taxon>Whippomorpha</taxon>
        <taxon>Cetacea</taxon>
        <taxon>Odontoceti</taxon>
        <taxon>Monodontidae</taxon>
        <taxon>Monodon</taxon>
    </lineage>
</organism>
<dbReference type="EMBL" id="RWIC01000116">
    <property type="protein sequence ID" value="TKC49506.1"/>
    <property type="molecule type" value="Genomic_DNA"/>
</dbReference>
<proteinExistence type="predicted"/>
<protein>
    <submittedName>
        <fullName evidence="1">Uncharacterized protein</fullName>
    </submittedName>
</protein>
<name>A0A4U1FKG6_MONMO</name>
<evidence type="ECO:0000313" key="1">
    <source>
        <dbReference type="EMBL" id="TKC49506.1"/>
    </source>
</evidence>
<reference evidence="2" key="1">
    <citation type="journal article" date="2019" name="IScience">
        <title>Narwhal Genome Reveals Long-Term Low Genetic Diversity despite Current Large Abundance Size.</title>
        <authorList>
            <person name="Westbury M.V."/>
            <person name="Petersen B."/>
            <person name="Garde E."/>
            <person name="Heide-Jorgensen M.P."/>
            <person name="Lorenzen E.D."/>
        </authorList>
    </citation>
    <scope>NUCLEOTIDE SEQUENCE [LARGE SCALE GENOMIC DNA]</scope>
</reference>
<dbReference type="Proteomes" id="UP000308365">
    <property type="component" value="Unassembled WGS sequence"/>
</dbReference>
<evidence type="ECO:0000313" key="2">
    <source>
        <dbReference type="Proteomes" id="UP000308365"/>
    </source>
</evidence>
<gene>
    <name evidence="1" type="ORF">EI555_010975</name>
</gene>
<sequence>MGSYLSMYLGTAKAMQPAHTQKRRSPWFPWTGPAHGTCLPMRRERRPILCYRRRSQDHELWFRSRQPLPAALRSWKYYPVRGSSVPQGWRRLPNGPPLRTSSGLAFSGHDNGFTMRSQGNARLSCHTQSLVDIRTAPAESLSSLSMCPSSQESLDPCAKETALRALSRWEEGQRRFDGPLRSESPDPRLSAFRPVMRNGVVPIFVPRPGPLRSSICSGCKRLREEDTEPRPDQQPCLSLPCLLPTLL</sequence>
<comment type="caution">
    <text evidence="1">The sequence shown here is derived from an EMBL/GenBank/DDBJ whole genome shotgun (WGS) entry which is preliminary data.</text>
</comment>
<accession>A0A4U1FKG6</accession>
<dbReference type="AlphaFoldDB" id="A0A4U1FKG6"/>